<protein>
    <submittedName>
        <fullName evidence="1">Uncharacterized protein</fullName>
    </submittedName>
</protein>
<sequence length="200" mass="22493">MEMVSLSAIHDAQKAERFSDLANLCDNLDLELASKGGELPEDWPYVIHLLGHILVSDLNSARFLWKRIPASVKQNQPELLAAWKIGQCMWTHNYSGVHEALHNFEWSHDVRPVVGRIAEDYSGRIFRLLSTAYSTISVTDAASYLGLSINDTIIFTGKNGWGFDPSSQMLTVHPLVTTVEQKLDASNLQSLTEYVFHLEH</sequence>
<evidence type="ECO:0000313" key="1">
    <source>
        <dbReference type="EMBL" id="KAJ7519797.1"/>
    </source>
</evidence>
<gene>
    <name evidence="1" type="ORF">O6H91_20G055800</name>
</gene>
<dbReference type="EMBL" id="CM055111">
    <property type="protein sequence ID" value="KAJ7519797.1"/>
    <property type="molecule type" value="Genomic_DNA"/>
</dbReference>
<organism evidence="1 2">
    <name type="scientific">Diphasiastrum complanatum</name>
    <name type="common">Issler's clubmoss</name>
    <name type="synonym">Lycopodium complanatum</name>
    <dbReference type="NCBI Taxonomy" id="34168"/>
    <lineage>
        <taxon>Eukaryota</taxon>
        <taxon>Viridiplantae</taxon>
        <taxon>Streptophyta</taxon>
        <taxon>Embryophyta</taxon>
        <taxon>Tracheophyta</taxon>
        <taxon>Lycopodiopsida</taxon>
        <taxon>Lycopodiales</taxon>
        <taxon>Lycopodiaceae</taxon>
        <taxon>Lycopodioideae</taxon>
        <taxon>Diphasiastrum</taxon>
    </lineage>
</organism>
<keyword evidence="2" id="KW-1185">Reference proteome</keyword>
<proteinExistence type="predicted"/>
<accession>A0ACC2ARN7</accession>
<reference evidence="2" key="1">
    <citation type="journal article" date="2024" name="Proc. Natl. Acad. Sci. U.S.A.">
        <title>Extraordinary preservation of gene collinearity over three hundred million years revealed in homosporous lycophytes.</title>
        <authorList>
            <person name="Li C."/>
            <person name="Wickell D."/>
            <person name="Kuo L.Y."/>
            <person name="Chen X."/>
            <person name="Nie B."/>
            <person name="Liao X."/>
            <person name="Peng D."/>
            <person name="Ji J."/>
            <person name="Jenkins J."/>
            <person name="Williams M."/>
            <person name="Shu S."/>
            <person name="Plott C."/>
            <person name="Barry K."/>
            <person name="Rajasekar S."/>
            <person name="Grimwood J."/>
            <person name="Han X."/>
            <person name="Sun S."/>
            <person name="Hou Z."/>
            <person name="He W."/>
            <person name="Dai G."/>
            <person name="Sun C."/>
            <person name="Schmutz J."/>
            <person name="Leebens-Mack J.H."/>
            <person name="Li F.W."/>
            <person name="Wang L."/>
        </authorList>
    </citation>
    <scope>NUCLEOTIDE SEQUENCE [LARGE SCALE GENOMIC DNA]</scope>
    <source>
        <strain evidence="2">cv. PW_Plant_1</strain>
    </source>
</reference>
<comment type="caution">
    <text evidence="1">The sequence shown here is derived from an EMBL/GenBank/DDBJ whole genome shotgun (WGS) entry which is preliminary data.</text>
</comment>
<dbReference type="Proteomes" id="UP001162992">
    <property type="component" value="Chromosome 20"/>
</dbReference>
<name>A0ACC2ARN7_DIPCM</name>
<evidence type="ECO:0000313" key="2">
    <source>
        <dbReference type="Proteomes" id="UP001162992"/>
    </source>
</evidence>